<reference evidence="2 3" key="1">
    <citation type="submission" date="2020-08" db="EMBL/GenBank/DDBJ databases">
        <title>Genomic Encyclopedia of Type Strains, Phase IV (KMG-IV): sequencing the most valuable type-strain genomes for metagenomic binning, comparative biology and taxonomic classification.</title>
        <authorList>
            <person name="Goeker M."/>
        </authorList>
    </citation>
    <scope>NUCLEOTIDE SEQUENCE [LARGE SCALE GENOMIC DNA]</scope>
    <source>
        <strain evidence="2 3">DSM 104969</strain>
    </source>
</reference>
<dbReference type="Proteomes" id="UP000555103">
    <property type="component" value="Unassembled WGS sequence"/>
</dbReference>
<feature type="transmembrane region" description="Helical" evidence="1">
    <location>
        <begin position="231"/>
        <end position="251"/>
    </location>
</feature>
<dbReference type="AlphaFoldDB" id="A0A840CTX8"/>
<protein>
    <recommendedName>
        <fullName evidence="4">Pentapeptide repeat-containing protein</fullName>
    </recommendedName>
</protein>
<comment type="caution">
    <text evidence="2">The sequence shown here is derived from an EMBL/GenBank/DDBJ whole genome shotgun (WGS) entry which is preliminary data.</text>
</comment>
<evidence type="ECO:0008006" key="4">
    <source>
        <dbReference type="Google" id="ProtNLM"/>
    </source>
</evidence>
<feature type="transmembrane region" description="Helical" evidence="1">
    <location>
        <begin position="208"/>
        <end position="225"/>
    </location>
</feature>
<proteinExistence type="predicted"/>
<name>A0A840CTX8_9BACT</name>
<evidence type="ECO:0000256" key="1">
    <source>
        <dbReference type="SAM" id="Phobius"/>
    </source>
</evidence>
<keyword evidence="1" id="KW-0472">Membrane</keyword>
<dbReference type="InterPro" id="IPR001646">
    <property type="entry name" value="5peptide_repeat"/>
</dbReference>
<keyword evidence="3" id="KW-1185">Reference proteome</keyword>
<dbReference type="RefSeq" id="WP_183308481.1">
    <property type="nucleotide sequence ID" value="NZ_JACIEP010000016.1"/>
</dbReference>
<sequence length="334" mass="38344">MALAYRTEYRDMNLDNFDFQKGCLIGVKFYNCSLCYCKFNHSDLSYAEFHDCDLYCVEFNKAVLYSTKINDCDCTKTSFDGAYLNGLKTNNIFVVKTEFGYSFNTGKERKPIKYDKTIVQDFYICKLKPLEDNICNIEKKYNGIYCPTTKIAIKFIDDKLDERRVWARKSEIAKLIKLTLENNGYDDNCLDYYYYQRCFLRKSYKSRLKRFLDLVFGAFFWGYGVRITNPILVYFGNVLFFAIIYSTLPYLDECNPSGMAIKNEVIRVYIPDCGLSIDAIGNIIYGSILISSLSIFGTVEVLGMGKIATVIQILISIVLLGIGVTALGKKMSNI</sequence>
<evidence type="ECO:0000313" key="2">
    <source>
        <dbReference type="EMBL" id="MBB4037648.1"/>
    </source>
</evidence>
<accession>A0A840CTX8</accession>
<keyword evidence="1" id="KW-0812">Transmembrane</keyword>
<feature type="transmembrane region" description="Helical" evidence="1">
    <location>
        <begin position="272"/>
        <end position="295"/>
    </location>
</feature>
<dbReference type="Pfam" id="PF00805">
    <property type="entry name" value="Pentapeptide"/>
    <property type="match status" value="1"/>
</dbReference>
<keyword evidence="1" id="KW-1133">Transmembrane helix</keyword>
<feature type="transmembrane region" description="Helical" evidence="1">
    <location>
        <begin position="307"/>
        <end position="328"/>
    </location>
</feature>
<organism evidence="2 3">
    <name type="scientific">Dysgonomonas hofstadii</name>
    <dbReference type="NCBI Taxonomy" id="637886"/>
    <lineage>
        <taxon>Bacteria</taxon>
        <taxon>Pseudomonadati</taxon>
        <taxon>Bacteroidota</taxon>
        <taxon>Bacteroidia</taxon>
        <taxon>Bacteroidales</taxon>
        <taxon>Dysgonomonadaceae</taxon>
        <taxon>Dysgonomonas</taxon>
    </lineage>
</organism>
<dbReference type="SUPFAM" id="SSF141571">
    <property type="entry name" value="Pentapeptide repeat-like"/>
    <property type="match status" value="1"/>
</dbReference>
<gene>
    <name evidence="2" type="ORF">GGR21_003569</name>
</gene>
<evidence type="ECO:0000313" key="3">
    <source>
        <dbReference type="Proteomes" id="UP000555103"/>
    </source>
</evidence>
<dbReference type="Gene3D" id="2.160.20.80">
    <property type="entry name" value="E3 ubiquitin-protein ligase SopA"/>
    <property type="match status" value="1"/>
</dbReference>
<dbReference type="EMBL" id="JACIEP010000016">
    <property type="protein sequence ID" value="MBB4037648.1"/>
    <property type="molecule type" value="Genomic_DNA"/>
</dbReference>